<keyword evidence="2" id="KW-1185">Reference proteome</keyword>
<dbReference type="RefSeq" id="WP_095406923.1">
    <property type="nucleotide sequence ID" value="NZ_NOJZ02000007.1"/>
</dbReference>
<evidence type="ECO:0000313" key="2">
    <source>
        <dbReference type="Proteomes" id="UP000243494"/>
    </source>
</evidence>
<dbReference type="OrthoDB" id="1753465at2"/>
<dbReference type="EMBL" id="NOJZ02000007">
    <property type="protein sequence ID" value="RDY23838.1"/>
    <property type="molecule type" value="Genomic_DNA"/>
</dbReference>
<dbReference type="AlphaFoldDB" id="A0A371ITN6"/>
<reference evidence="1 2" key="1">
    <citation type="journal article" date="2017" name="Genome Announc.">
        <title>Draft Genome Sequence of Romboutsia maritimum sp. nov. Strain CCRI-22766(T), Isolated from Coastal Estuarine Mud.</title>
        <authorList>
            <person name="Maheux A.F."/>
            <person name="Boudreau D.K."/>
            <person name="Berube E."/>
            <person name="Boissinot M."/>
            <person name="Raymond F."/>
            <person name="Brodeur S."/>
            <person name="Corbeil J."/>
            <person name="Brightwell G."/>
            <person name="Broda D."/>
            <person name="Omar R.F."/>
            <person name="Bergeron M.G."/>
        </authorList>
    </citation>
    <scope>NUCLEOTIDE SEQUENCE [LARGE SCALE GENOMIC DNA]</scope>
    <source>
        <strain evidence="1 2">CCRI-22766</strain>
    </source>
</reference>
<dbReference type="Proteomes" id="UP000243494">
    <property type="component" value="Unassembled WGS sequence"/>
</dbReference>
<name>A0A371ITN6_9FIRM</name>
<sequence>MPKHPNRVPKYNKKPDAMKIEAARELGIEHESGVEVNVKLAAQGESKYSKKTTNRINNIKTKYRFKNREDNPE</sequence>
<comment type="caution">
    <text evidence="1">The sequence shown here is derived from an EMBL/GenBank/DDBJ whole genome shotgun (WGS) entry which is preliminary data.</text>
</comment>
<protein>
    <recommendedName>
        <fullName evidence="3">Small, acid-soluble spore protein, alpha/beta type</fullName>
    </recommendedName>
</protein>
<proteinExistence type="predicted"/>
<evidence type="ECO:0000313" key="1">
    <source>
        <dbReference type="EMBL" id="RDY23838.1"/>
    </source>
</evidence>
<organism evidence="1 2">
    <name type="scientific">Romboutsia maritimum</name>
    <dbReference type="NCBI Taxonomy" id="2020948"/>
    <lineage>
        <taxon>Bacteria</taxon>
        <taxon>Bacillati</taxon>
        <taxon>Bacillota</taxon>
        <taxon>Clostridia</taxon>
        <taxon>Peptostreptococcales</taxon>
        <taxon>Peptostreptococcaceae</taxon>
        <taxon>Romboutsia</taxon>
    </lineage>
</organism>
<evidence type="ECO:0008006" key="3">
    <source>
        <dbReference type="Google" id="ProtNLM"/>
    </source>
</evidence>
<gene>
    <name evidence="1" type="ORF">CHF27_005660</name>
</gene>
<accession>A0A371ITN6</accession>